<keyword evidence="9" id="KW-1185">Reference proteome</keyword>
<dbReference type="PANTHER" id="PTHR34220:SF7">
    <property type="entry name" value="SENSOR HISTIDINE KINASE YPDA"/>
    <property type="match status" value="1"/>
</dbReference>
<dbReference type="GO" id="GO:0005886">
    <property type="term" value="C:plasma membrane"/>
    <property type="evidence" value="ECO:0007669"/>
    <property type="project" value="UniProtKB-SubCell"/>
</dbReference>
<dbReference type="InterPro" id="IPR003660">
    <property type="entry name" value="HAMP_dom"/>
</dbReference>
<evidence type="ECO:0000256" key="2">
    <source>
        <dbReference type="ARBA" id="ARBA00022475"/>
    </source>
</evidence>
<feature type="transmembrane region" description="Helical" evidence="6">
    <location>
        <begin position="275"/>
        <end position="298"/>
    </location>
</feature>
<accession>A0A329MI98</accession>
<dbReference type="EMBL" id="QMFB01000011">
    <property type="protein sequence ID" value="RAV19671.1"/>
    <property type="molecule type" value="Genomic_DNA"/>
</dbReference>
<evidence type="ECO:0000313" key="9">
    <source>
        <dbReference type="Proteomes" id="UP000250369"/>
    </source>
</evidence>
<protein>
    <recommendedName>
        <fullName evidence="7">HAMP domain-containing protein</fullName>
    </recommendedName>
</protein>
<dbReference type="Proteomes" id="UP000250369">
    <property type="component" value="Unassembled WGS sequence"/>
</dbReference>
<dbReference type="Gene3D" id="6.10.340.10">
    <property type="match status" value="1"/>
</dbReference>
<evidence type="ECO:0000256" key="1">
    <source>
        <dbReference type="ARBA" id="ARBA00004651"/>
    </source>
</evidence>
<dbReference type="Pfam" id="PF06580">
    <property type="entry name" value="His_kinase"/>
    <property type="match status" value="1"/>
</dbReference>
<dbReference type="InterPro" id="IPR010559">
    <property type="entry name" value="Sig_transdc_His_kin_internal"/>
</dbReference>
<reference evidence="8 9" key="1">
    <citation type="journal article" date="2009" name="Int. J. Syst. Evol. Microbiol.">
        <title>Paenibacillus contaminans sp. nov., isolated from a contaminated laboratory plate.</title>
        <authorList>
            <person name="Chou J.H."/>
            <person name="Lee J.H."/>
            <person name="Lin M.C."/>
            <person name="Chang P.S."/>
            <person name="Arun A.B."/>
            <person name="Young C.C."/>
            <person name="Chen W.M."/>
        </authorList>
    </citation>
    <scope>NUCLEOTIDE SEQUENCE [LARGE SCALE GENOMIC DNA]</scope>
    <source>
        <strain evidence="8 9">CKOBP-6</strain>
    </source>
</reference>
<keyword evidence="6" id="KW-1133">Transmembrane helix</keyword>
<sequence length="565" mass="64477">MKLIRRLWAQVTSRLLYKMIILYSMLIVIPLAVIISLFYFRSTEIIETKMREATSQTLVETADKIDGMLKLFAQKADTIVLDLDIYRLLKNEAETETVALTAEEKQQTIERIETLLNREAAANDMIDAIYIFAANGEVYASADAMEVVSYPALTFIANETPGQMGWAFFTDHQRLISAMDINNRTTGRKIGMISLAIKPQSVIQMYDSYSDNSFYIANSGNLIMSAHDSRLIGSRLKLASDDKNTIVNKRTSSYSGLVYYSMIPQKLMKKEIEDLAYFAAGITIAAWVVVLLLTVLILRHITNPLVKLAKLMRLAERENFKLMDTVRTRDEIAQVCNSFNRLITEIQHLIQKVYKTELLKKEADLKAIKMHLNPHFLYNTMESVSILAGEAGSKEVPEMIRTLSRILRFSISPIEDFIALRTEMKLAVSYLQLHKYRYKDRLSWQTEMDEALSGLKVPKLILQPIVENAIIHGIDRIDRPGMIRIRAYEQDFDLWLEVEDDGPGMYAAPAPDRLGTGLANVESRIKIYYGQEYGLSIIKKQDGETGMIVRIRLPISLENKERDIE</sequence>
<comment type="subcellular location">
    <subcellularLocation>
        <location evidence="1">Cell membrane</location>
        <topology evidence="1">Multi-pass membrane protein</topology>
    </subcellularLocation>
</comment>
<keyword evidence="3" id="KW-0597">Phosphoprotein</keyword>
<keyword evidence="2" id="KW-1003">Cell membrane</keyword>
<feature type="domain" description="HAMP" evidence="7">
    <location>
        <begin position="299"/>
        <end position="351"/>
    </location>
</feature>
<dbReference type="GO" id="GO:0000155">
    <property type="term" value="F:phosphorelay sensor kinase activity"/>
    <property type="evidence" value="ECO:0007669"/>
    <property type="project" value="InterPro"/>
</dbReference>
<gene>
    <name evidence="8" type="ORF">DQG23_19620</name>
</gene>
<dbReference type="OrthoDB" id="2514948at2"/>
<evidence type="ECO:0000313" key="8">
    <source>
        <dbReference type="EMBL" id="RAV19671.1"/>
    </source>
</evidence>
<proteinExistence type="predicted"/>
<dbReference type="InterPro" id="IPR050640">
    <property type="entry name" value="Bact_2-comp_sensor_kinase"/>
</dbReference>
<keyword evidence="4" id="KW-0808">Transferase</keyword>
<evidence type="ECO:0000256" key="5">
    <source>
        <dbReference type="ARBA" id="ARBA00023136"/>
    </source>
</evidence>
<feature type="transmembrane region" description="Helical" evidence="6">
    <location>
        <begin position="20"/>
        <end position="40"/>
    </location>
</feature>
<evidence type="ECO:0000256" key="3">
    <source>
        <dbReference type="ARBA" id="ARBA00022553"/>
    </source>
</evidence>
<evidence type="ECO:0000256" key="4">
    <source>
        <dbReference type="ARBA" id="ARBA00022679"/>
    </source>
</evidence>
<dbReference type="Gene3D" id="3.30.565.10">
    <property type="entry name" value="Histidine kinase-like ATPase, C-terminal domain"/>
    <property type="match status" value="1"/>
</dbReference>
<keyword evidence="6" id="KW-0812">Transmembrane</keyword>
<dbReference type="RefSeq" id="WP_113032576.1">
    <property type="nucleotide sequence ID" value="NZ_QMFB01000011.1"/>
</dbReference>
<dbReference type="SMART" id="SM00304">
    <property type="entry name" value="HAMP"/>
    <property type="match status" value="1"/>
</dbReference>
<dbReference type="SUPFAM" id="SSF158472">
    <property type="entry name" value="HAMP domain-like"/>
    <property type="match status" value="1"/>
</dbReference>
<dbReference type="AlphaFoldDB" id="A0A329MI98"/>
<dbReference type="SUPFAM" id="SSF55874">
    <property type="entry name" value="ATPase domain of HSP90 chaperone/DNA topoisomerase II/histidine kinase"/>
    <property type="match status" value="1"/>
</dbReference>
<name>A0A329MI98_9BACL</name>
<evidence type="ECO:0000259" key="7">
    <source>
        <dbReference type="PROSITE" id="PS50885"/>
    </source>
</evidence>
<organism evidence="8 9">
    <name type="scientific">Paenibacillus contaminans</name>
    <dbReference type="NCBI Taxonomy" id="450362"/>
    <lineage>
        <taxon>Bacteria</taxon>
        <taxon>Bacillati</taxon>
        <taxon>Bacillota</taxon>
        <taxon>Bacilli</taxon>
        <taxon>Bacillales</taxon>
        <taxon>Paenibacillaceae</taxon>
        <taxon>Paenibacillus</taxon>
    </lineage>
</organism>
<keyword evidence="5 6" id="KW-0472">Membrane</keyword>
<evidence type="ECO:0000256" key="6">
    <source>
        <dbReference type="SAM" id="Phobius"/>
    </source>
</evidence>
<comment type="caution">
    <text evidence="8">The sequence shown here is derived from an EMBL/GenBank/DDBJ whole genome shotgun (WGS) entry which is preliminary data.</text>
</comment>
<dbReference type="InterPro" id="IPR036890">
    <property type="entry name" value="HATPase_C_sf"/>
</dbReference>
<dbReference type="PANTHER" id="PTHR34220">
    <property type="entry name" value="SENSOR HISTIDINE KINASE YPDA"/>
    <property type="match status" value="1"/>
</dbReference>
<dbReference type="PROSITE" id="PS50885">
    <property type="entry name" value="HAMP"/>
    <property type="match status" value="1"/>
</dbReference>